<organism evidence="2 3">
    <name type="scientific">Syntrophobotulus glycolicus (strain DSM 8271 / FlGlyR)</name>
    <dbReference type="NCBI Taxonomy" id="645991"/>
    <lineage>
        <taxon>Bacteria</taxon>
        <taxon>Bacillati</taxon>
        <taxon>Bacillota</taxon>
        <taxon>Clostridia</taxon>
        <taxon>Eubacteriales</taxon>
        <taxon>Desulfitobacteriaceae</taxon>
        <taxon>Syntrophobotulus</taxon>
    </lineage>
</organism>
<dbReference type="RefSeq" id="WP_013625250.1">
    <property type="nucleotide sequence ID" value="NC_015172.1"/>
</dbReference>
<dbReference type="HOGENOM" id="CLU_3297663_0_0_9"/>
<sequence>MFYNRHFIFAITAILFISTIVLWRKPDASVSAFVRLIFNP</sequence>
<evidence type="ECO:0000313" key="2">
    <source>
        <dbReference type="EMBL" id="ADY56383.1"/>
    </source>
</evidence>
<proteinExistence type="predicted"/>
<reference evidence="2 3" key="1">
    <citation type="journal article" date="2011" name="Stand. Genomic Sci.">
        <title>Complete genome sequence of Syntrophobotulus glycolicus type strain (FlGlyR).</title>
        <authorList>
            <person name="Han C."/>
            <person name="Mwirichia R."/>
            <person name="Chertkov O."/>
            <person name="Held B."/>
            <person name="Lapidus A."/>
            <person name="Nolan M."/>
            <person name="Lucas S."/>
            <person name="Hammon N."/>
            <person name="Deshpande S."/>
            <person name="Cheng J.F."/>
            <person name="Tapia R."/>
            <person name="Goodwin L."/>
            <person name="Pitluck S."/>
            <person name="Huntemann M."/>
            <person name="Liolios K."/>
            <person name="Ivanova N."/>
            <person name="Pagani I."/>
            <person name="Mavromatis K."/>
            <person name="Ovchinikova G."/>
            <person name="Pati A."/>
            <person name="Chen A."/>
            <person name="Palaniappan K."/>
            <person name="Land M."/>
            <person name="Hauser L."/>
            <person name="Brambilla E.M."/>
            <person name="Rohde M."/>
            <person name="Spring S."/>
            <person name="Sikorski J."/>
            <person name="Goker M."/>
            <person name="Woyke T."/>
            <person name="Bristow J."/>
            <person name="Eisen J.A."/>
            <person name="Markowitz V."/>
            <person name="Hugenholtz P."/>
            <person name="Kyrpides N.C."/>
            <person name="Klenk H.P."/>
            <person name="Detter J.C."/>
        </authorList>
    </citation>
    <scope>NUCLEOTIDE SEQUENCE [LARGE SCALE GENOMIC DNA]</scope>
    <source>
        <strain evidence="3">DSM 8271 / FlGlyR</strain>
    </source>
</reference>
<name>F0T239_SYNGF</name>
<dbReference type="KEGG" id="sgy:Sgly_2092"/>
<protein>
    <submittedName>
        <fullName evidence="2">Uncharacterized protein</fullName>
    </submittedName>
</protein>
<keyword evidence="3" id="KW-1185">Reference proteome</keyword>
<gene>
    <name evidence="2" type="ordered locus">Sgly_2092</name>
</gene>
<feature type="transmembrane region" description="Helical" evidence="1">
    <location>
        <begin position="6"/>
        <end position="23"/>
    </location>
</feature>
<evidence type="ECO:0000256" key="1">
    <source>
        <dbReference type="SAM" id="Phobius"/>
    </source>
</evidence>
<evidence type="ECO:0000313" key="3">
    <source>
        <dbReference type="Proteomes" id="UP000007488"/>
    </source>
</evidence>
<accession>F0T239</accession>
<dbReference type="EMBL" id="CP002547">
    <property type="protein sequence ID" value="ADY56383.1"/>
    <property type="molecule type" value="Genomic_DNA"/>
</dbReference>
<dbReference type="AlphaFoldDB" id="F0T239"/>
<reference evidence="3" key="2">
    <citation type="submission" date="2011-02" db="EMBL/GenBank/DDBJ databases">
        <title>The complete genome of Syntrophobotulus glycolicus DSM 8271.</title>
        <authorList>
            <person name="Lucas S."/>
            <person name="Copeland A."/>
            <person name="Lapidus A."/>
            <person name="Bruce D."/>
            <person name="Goodwin L."/>
            <person name="Pitluck S."/>
            <person name="Kyrpides N."/>
            <person name="Mavromatis K."/>
            <person name="Pagani I."/>
            <person name="Ivanova N."/>
            <person name="Mikhailova N."/>
            <person name="Chertkov O."/>
            <person name="Held B."/>
            <person name="Detter J.C."/>
            <person name="Tapia R."/>
            <person name="Han C."/>
            <person name="Land M."/>
            <person name="Hauser L."/>
            <person name="Markowitz V."/>
            <person name="Cheng J.-F."/>
            <person name="Hugenholtz P."/>
            <person name="Woyke T."/>
            <person name="Wu D."/>
            <person name="Spring S."/>
            <person name="Schroeder M."/>
            <person name="Brambilla E."/>
            <person name="Klenk H.-P."/>
            <person name="Eisen J.A."/>
        </authorList>
    </citation>
    <scope>NUCLEOTIDE SEQUENCE [LARGE SCALE GENOMIC DNA]</scope>
    <source>
        <strain evidence="3">DSM 8271 / FlGlyR</strain>
    </source>
</reference>
<keyword evidence="1" id="KW-0812">Transmembrane</keyword>
<dbReference type="STRING" id="645991.Sgly_2092"/>
<keyword evidence="1" id="KW-1133">Transmembrane helix</keyword>
<dbReference type="Proteomes" id="UP000007488">
    <property type="component" value="Chromosome"/>
</dbReference>
<keyword evidence="1" id="KW-0472">Membrane</keyword>